<accession>A0A0N5CTC8</accession>
<evidence type="ECO:0000313" key="4">
    <source>
        <dbReference type="WBParaSite" id="TCLT_0000348601-mRNA-1"/>
    </source>
</evidence>
<organism evidence="4">
    <name type="scientific">Thelazia callipaeda</name>
    <name type="common">Oriental eyeworm</name>
    <name type="synonym">Parasitic nematode</name>
    <dbReference type="NCBI Taxonomy" id="103827"/>
    <lineage>
        <taxon>Eukaryota</taxon>
        <taxon>Metazoa</taxon>
        <taxon>Ecdysozoa</taxon>
        <taxon>Nematoda</taxon>
        <taxon>Chromadorea</taxon>
        <taxon>Rhabditida</taxon>
        <taxon>Spirurina</taxon>
        <taxon>Spiruromorpha</taxon>
        <taxon>Thelazioidea</taxon>
        <taxon>Thelaziidae</taxon>
        <taxon>Thelazia</taxon>
    </lineage>
</organism>
<sequence length="81" mass="9125">MIIRMVRVNRKKSLVQNEFETEECCVVVQSGYQKSEKKMEDERGKTASGIKVENSGKADQVVKSSVKDVREHSVSLPRRGG</sequence>
<reference evidence="2 3" key="2">
    <citation type="submission" date="2018-11" db="EMBL/GenBank/DDBJ databases">
        <authorList>
            <consortium name="Pathogen Informatics"/>
        </authorList>
    </citation>
    <scope>NUCLEOTIDE SEQUENCE [LARGE SCALE GENOMIC DNA]</scope>
</reference>
<gene>
    <name evidence="2" type="ORF">TCLT_LOCUS3479</name>
</gene>
<dbReference type="Proteomes" id="UP000276776">
    <property type="component" value="Unassembled WGS sequence"/>
</dbReference>
<evidence type="ECO:0000256" key="1">
    <source>
        <dbReference type="SAM" id="MobiDB-lite"/>
    </source>
</evidence>
<protein>
    <submittedName>
        <fullName evidence="4">Ovule protein</fullName>
    </submittedName>
</protein>
<evidence type="ECO:0000313" key="3">
    <source>
        <dbReference type="Proteomes" id="UP000276776"/>
    </source>
</evidence>
<keyword evidence="3" id="KW-1185">Reference proteome</keyword>
<dbReference type="WBParaSite" id="TCLT_0000348601-mRNA-1">
    <property type="protein sequence ID" value="TCLT_0000348601-mRNA-1"/>
    <property type="gene ID" value="TCLT_0000348601"/>
</dbReference>
<proteinExistence type="predicted"/>
<feature type="region of interest" description="Disordered" evidence="1">
    <location>
        <begin position="35"/>
        <end position="81"/>
    </location>
</feature>
<feature type="compositionally biased region" description="Basic and acidic residues" evidence="1">
    <location>
        <begin position="35"/>
        <end position="45"/>
    </location>
</feature>
<dbReference type="EMBL" id="UYYF01001563">
    <property type="protein sequence ID" value="VDM99970.1"/>
    <property type="molecule type" value="Genomic_DNA"/>
</dbReference>
<reference evidence="4" key="1">
    <citation type="submission" date="2017-02" db="UniProtKB">
        <authorList>
            <consortium name="WormBaseParasite"/>
        </authorList>
    </citation>
    <scope>IDENTIFICATION</scope>
</reference>
<dbReference type="AlphaFoldDB" id="A0A0N5CTC8"/>
<evidence type="ECO:0000313" key="2">
    <source>
        <dbReference type="EMBL" id="VDM99970.1"/>
    </source>
</evidence>
<name>A0A0N5CTC8_THECL</name>